<dbReference type="InterPro" id="IPR013424">
    <property type="entry name" value="Ice-binding_C"/>
</dbReference>
<evidence type="ECO:0000256" key="1">
    <source>
        <dbReference type="SAM" id="SignalP"/>
    </source>
</evidence>
<dbReference type="KEGG" id="lsd:EMK97_00445"/>
<feature type="domain" description="Ice-binding protein C-terminal" evidence="2">
    <location>
        <begin position="186"/>
        <end position="207"/>
    </location>
</feature>
<dbReference type="NCBIfam" id="TIGR02595">
    <property type="entry name" value="PEP_CTERM"/>
    <property type="match status" value="1"/>
</dbReference>
<protein>
    <submittedName>
        <fullName evidence="3">PEP-CTERM sorting domain-containing protein</fullName>
    </submittedName>
</protein>
<dbReference type="AlphaFoldDB" id="A0A4P6P047"/>
<dbReference type="Proteomes" id="UP000290244">
    <property type="component" value="Chromosome"/>
</dbReference>
<proteinExistence type="predicted"/>
<evidence type="ECO:0000259" key="2">
    <source>
        <dbReference type="Pfam" id="PF07589"/>
    </source>
</evidence>
<evidence type="ECO:0000313" key="4">
    <source>
        <dbReference type="Proteomes" id="UP000290244"/>
    </source>
</evidence>
<organism evidence="3 4">
    <name type="scientific">Litorilituus sediminis</name>
    <dbReference type="NCBI Taxonomy" id="718192"/>
    <lineage>
        <taxon>Bacteria</taxon>
        <taxon>Pseudomonadati</taxon>
        <taxon>Pseudomonadota</taxon>
        <taxon>Gammaproteobacteria</taxon>
        <taxon>Alteromonadales</taxon>
        <taxon>Colwelliaceae</taxon>
        <taxon>Litorilituus</taxon>
    </lineage>
</organism>
<dbReference type="OrthoDB" id="6388934at2"/>
<reference evidence="3 4" key="1">
    <citation type="submission" date="2018-12" db="EMBL/GenBank/DDBJ databases">
        <title>Complete genome of Litorilituus sediminis.</title>
        <authorList>
            <person name="Liu A."/>
            <person name="Rong J."/>
        </authorList>
    </citation>
    <scope>NUCLEOTIDE SEQUENCE [LARGE SCALE GENOMIC DNA]</scope>
    <source>
        <strain evidence="3 4">JCM 17549</strain>
    </source>
</reference>
<dbReference type="NCBIfam" id="NF038118">
    <property type="entry name" value="PEP_CTERM_CCXG"/>
    <property type="match status" value="1"/>
</dbReference>
<name>A0A4P6P047_9GAMM</name>
<accession>A0A4P6P047</accession>
<keyword evidence="1" id="KW-0732">Signal</keyword>
<dbReference type="Pfam" id="PF07589">
    <property type="entry name" value="PEP-CTERM"/>
    <property type="match status" value="1"/>
</dbReference>
<dbReference type="EMBL" id="CP034759">
    <property type="protein sequence ID" value="QBG34316.1"/>
    <property type="molecule type" value="Genomic_DNA"/>
</dbReference>
<evidence type="ECO:0000313" key="3">
    <source>
        <dbReference type="EMBL" id="QBG34316.1"/>
    </source>
</evidence>
<gene>
    <name evidence="3" type="ORF">EMK97_00445</name>
</gene>
<sequence length="211" mass="23245">MENVVMILKNIKTLCATALLLCANASATLITFETRGLDHDAPNHGIDNTDFMASWNAQLSAITSTELLDFTRVQSGNDSFSHVQIDLNIDRANTNWIFELGLDAGFGAAVYLDGQLVQSRTDDLWWGYNWNNSDVFTVALNDLTRANKVVDIFWAEHCCNGASSIRFKNDANQWNNLNVASLNAASIPEPTSVALIALGLLGFASRKQFKK</sequence>
<feature type="chain" id="PRO_5020856971" evidence="1">
    <location>
        <begin position="28"/>
        <end position="211"/>
    </location>
</feature>
<feature type="signal peptide" evidence="1">
    <location>
        <begin position="1"/>
        <end position="27"/>
    </location>
</feature>
<keyword evidence="4" id="KW-1185">Reference proteome</keyword>